<keyword evidence="3" id="KW-1185">Reference proteome</keyword>
<protein>
    <submittedName>
        <fullName evidence="2">Uncharacterized protein</fullName>
    </submittedName>
</protein>
<sequence length="265" mass="29656">MHGAPATTLKKMGEAPTVYEMVLSYRSSWTGRRVGSRRRGSEFTIDVSERSSRELAARADGLRRLSRCPLHALRFSSGHAGLKRPRQCRHIFCLPAAVTAQSRFAGQSNPPLFGLSQRARHCFQVWVNFVAKRESIPPNHEDIFQTHWLAANNMSMTMRPTLPSVTSRRISRRCLKANGQADKISPGKLANGPWPIPESTCWEHKNSRLLAPGDRSHRPCCEPASSPRQSHLPPTCSRRSTLRSSFHPPLLCSAQPSPKPQHQTT</sequence>
<dbReference type="Proteomes" id="UP001270362">
    <property type="component" value="Unassembled WGS sequence"/>
</dbReference>
<evidence type="ECO:0000256" key="1">
    <source>
        <dbReference type="SAM" id="MobiDB-lite"/>
    </source>
</evidence>
<evidence type="ECO:0000313" key="3">
    <source>
        <dbReference type="Proteomes" id="UP001270362"/>
    </source>
</evidence>
<proteinExistence type="predicted"/>
<dbReference type="AlphaFoldDB" id="A0AAE0X6T8"/>
<feature type="compositionally biased region" description="Polar residues" evidence="1">
    <location>
        <begin position="254"/>
        <end position="265"/>
    </location>
</feature>
<name>A0AAE0X6T8_9PEZI</name>
<feature type="region of interest" description="Disordered" evidence="1">
    <location>
        <begin position="213"/>
        <end position="265"/>
    </location>
</feature>
<gene>
    <name evidence="2" type="ORF">B0T22DRAFT_242419</name>
</gene>
<comment type="caution">
    <text evidence="2">The sequence shown here is derived from an EMBL/GenBank/DDBJ whole genome shotgun (WGS) entry which is preliminary data.</text>
</comment>
<accession>A0AAE0X6T8</accession>
<reference evidence="2" key="1">
    <citation type="journal article" date="2023" name="Mol. Phylogenet. Evol.">
        <title>Genome-scale phylogeny and comparative genomics of the fungal order Sordariales.</title>
        <authorList>
            <person name="Hensen N."/>
            <person name="Bonometti L."/>
            <person name="Westerberg I."/>
            <person name="Brannstrom I.O."/>
            <person name="Guillou S."/>
            <person name="Cros-Aarteil S."/>
            <person name="Calhoun S."/>
            <person name="Haridas S."/>
            <person name="Kuo A."/>
            <person name="Mondo S."/>
            <person name="Pangilinan J."/>
            <person name="Riley R."/>
            <person name="LaButti K."/>
            <person name="Andreopoulos B."/>
            <person name="Lipzen A."/>
            <person name="Chen C."/>
            <person name="Yan M."/>
            <person name="Daum C."/>
            <person name="Ng V."/>
            <person name="Clum A."/>
            <person name="Steindorff A."/>
            <person name="Ohm R.A."/>
            <person name="Martin F."/>
            <person name="Silar P."/>
            <person name="Natvig D.O."/>
            <person name="Lalanne C."/>
            <person name="Gautier V."/>
            <person name="Ament-Velasquez S.L."/>
            <person name="Kruys A."/>
            <person name="Hutchinson M.I."/>
            <person name="Powell A.J."/>
            <person name="Barry K."/>
            <person name="Miller A.N."/>
            <person name="Grigoriev I.V."/>
            <person name="Debuchy R."/>
            <person name="Gladieux P."/>
            <person name="Hiltunen Thoren M."/>
            <person name="Johannesson H."/>
        </authorList>
    </citation>
    <scope>NUCLEOTIDE SEQUENCE</scope>
    <source>
        <strain evidence="2">CBS 314.62</strain>
    </source>
</reference>
<reference evidence="2" key="2">
    <citation type="submission" date="2023-06" db="EMBL/GenBank/DDBJ databases">
        <authorList>
            <consortium name="Lawrence Berkeley National Laboratory"/>
            <person name="Haridas S."/>
            <person name="Hensen N."/>
            <person name="Bonometti L."/>
            <person name="Westerberg I."/>
            <person name="Brannstrom I.O."/>
            <person name="Guillou S."/>
            <person name="Cros-Aarteil S."/>
            <person name="Calhoun S."/>
            <person name="Kuo A."/>
            <person name="Mondo S."/>
            <person name="Pangilinan J."/>
            <person name="Riley R."/>
            <person name="Labutti K."/>
            <person name="Andreopoulos B."/>
            <person name="Lipzen A."/>
            <person name="Chen C."/>
            <person name="Yanf M."/>
            <person name="Daum C."/>
            <person name="Ng V."/>
            <person name="Clum A."/>
            <person name="Steindorff A."/>
            <person name="Ohm R."/>
            <person name="Martin F."/>
            <person name="Silar P."/>
            <person name="Natvig D."/>
            <person name="Lalanne C."/>
            <person name="Gautier V."/>
            <person name="Ament-Velasquez S.L."/>
            <person name="Kruys A."/>
            <person name="Hutchinson M.I."/>
            <person name="Powell A.J."/>
            <person name="Barry K."/>
            <person name="Miller A.N."/>
            <person name="Grigoriev I.V."/>
            <person name="Debuchy R."/>
            <person name="Gladieux P."/>
            <person name="Thoren M.H."/>
            <person name="Johannesson H."/>
        </authorList>
    </citation>
    <scope>NUCLEOTIDE SEQUENCE</scope>
    <source>
        <strain evidence="2">CBS 314.62</strain>
    </source>
</reference>
<evidence type="ECO:0000313" key="2">
    <source>
        <dbReference type="EMBL" id="KAK3686185.1"/>
    </source>
</evidence>
<dbReference type="EMBL" id="JAULSO010000003">
    <property type="protein sequence ID" value="KAK3686185.1"/>
    <property type="molecule type" value="Genomic_DNA"/>
</dbReference>
<organism evidence="2 3">
    <name type="scientific">Podospora appendiculata</name>
    <dbReference type="NCBI Taxonomy" id="314037"/>
    <lineage>
        <taxon>Eukaryota</taxon>
        <taxon>Fungi</taxon>
        <taxon>Dikarya</taxon>
        <taxon>Ascomycota</taxon>
        <taxon>Pezizomycotina</taxon>
        <taxon>Sordariomycetes</taxon>
        <taxon>Sordariomycetidae</taxon>
        <taxon>Sordariales</taxon>
        <taxon>Podosporaceae</taxon>
        <taxon>Podospora</taxon>
    </lineage>
</organism>